<protein>
    <recommendedName>
        <fullName evidence="9">Glycosyltransferase family 15 protein</fullName>
    </recommendedName>
</protein>
<evidence type="ECO:0000256" key="1">
    <source>
        <dbReference type="ARBA" id="ARBA00004606"/>
    </source>
</evidence>
<keyword evidence="8" id="KW-1185">Reference proteome</keyword>
<dbReference type="Pfam" id="PF01793">
    <property type="entry name" value="Glyco_transf_15"/>
    <property type="match status" value="1"/>
</dbReference>
<comment type="similarity">
    <text evidence="2">Belongs to the glycosyltransferase 15 family.</text>
</comment>
<organism evidence="7 8">
    <name type="scientific">Pichia inconspicua</name>
    <dbReference type="NCBI Taxonomy" id="52247"/>
    <lineage>
        <taxon>Eukaryota</taxon>
        <taxon>Fungi</taxon>
        <taxon>Dikarya</taxon>
        <taxon>Ascomycota</taxon>
        <taxon>Saccharomycotina</taxon>
        <taxon>Pichiomycetes</taxon>
        <taxon>Pichiales</taxon>
        <taxon>Pichiaceae</taxon>
        <taxon>Pichia</taxon>
    </lineage>
</organism>
<dbReference type="PANTHER" id="PTHR31121:SF6">
    <property type="entry name" value="ALPHA-1,2 MANNOSYLTRANSFERASE KTR1"/>
    <property type="match status" value="1"/>
</dbReference>
<evidence type="ECO:0000313" key="7">
    <source>
        <dbReference type="EMBL" id="TID18191.1"/>
    </source>
</evidence>
<dbReference type="GO" id="GO:0000032">
    <property type="term" value="P:cell wall mannoprotein biosynthetic process"/>
    <property type="evidence" value="ECO:0007669"/>
    <property type="project" value="TreeGrafter"/>
</dbReference>
<proteinExistence type="inferred from homology"/>
<dbReference type="AlphaFoldDB" id="A0A4T0WXH4"/>
<dbReference type="InterPro" id="IPR029044">
    <property type="entry name" value="Nucleotide-diphossugar_trans"/>
</dbReference>
<dbReference type="SUPFAM" id="SSF53448">
    <property type="entry name" value="Nucleotide-diphospho-sugar transferases"/>
    <property type="match status" value="1"/>
</dbReference>
<dbReference type="Gene3D" id="3.90.550.10">
    <property type="entry name" value="Spore Coat Polysaccharide Biosynthesis Protein SpsA, Chain A"/>
    <property type="match status" value="1"/>
</dbReference>
<evidence type="ECO:0000313" key="8">
    <source>
        <dbReference type="Proteomes" id="UP000307173"/>
    </source>
</evidence>
<evidence type="ECO:0000256" key="5">
    <source>
        <dbReference type="ARBA" id="ARBA00022968"/>
    </source>
</evidence>
<gene>
    <name evidence="7" type="ORF">CANINC_003932</name>
</gene>
<name>A0A4T0WXH4_9ASCO</name>
<accession>A0A4T0WXH4</accession>
<dbReference type="STRING" id="52247.A0A4T0WXH4"/>
<dbReference type="PIRSF" id="PIRSF018153">
    <property type="entry name" value="Glyco_trans_15"/>
    <property type="match status" value="1"/>
</dbReference>
<evidence type="ECO:0000256" key="4">
    <source>
        <dbReference type="ARBA" id="ARBA00022679"/>
    </source>
</evidence>
<keyword evidence="5" id="KW-0812">Transmembrane</keyword>
<dbReference type="EMBL" id="SELW01000612">
    <property type="protein sequence ID" value="TID18191.1"/>
    <property type="molecule type" value="Genomic_DNA"/>
</dbReference>
<reference evidence="7 8" key="1">
    <citation type="journal article" date="2019" name="Front. Genet.">
        <title>Whole-Genome Sequencing of the Opportunistic Yeast Pathogen Candida inconspicua Uncovers Its Hybrid Origin.</title>
        <authorList>
            <person name="Mixao V."/>
            <person name="Hansen A.P."/>
            <person name="Saus E."/>
            <person name="Boekhout T."/>
            <person name="Lass-Florl C."/>
            <person name="Gabaldon T."/>
        </authorList>
    </citation>
    <scope>NUCLEOTIDE SEQUENCE [LARGE SCALE GENOMIC DNA]</scope>
    <source>
        <strain evidence="7 8">CBS 180</strain>
    </source>
</reference>
<dbReference type="GO" id="GO:0000026">
    <property type="term" value="F:alpha-1,2-mannosyltransferase activity"/>
    <property type="evidence" value="ECO:0007669"/>
    <property type="project" value="TreeGrafter"/>
</dbReference>
<dbReference type="GO" id="GO:0006493">
    <property type="term" value="P:protein O-linked glycosylation"/>
    <property type="evidence" value="ECO:0007669"/>
    <property type="project" value="TreeGrafter"/>
</dbReference>
<evidence type="ECO:0000256" key="3">
    <source>
        <dbReference type="ARBA" id="ARBA00022676"/>
    </source>
</evidence>
<dbReference type="OrthoDB" id="439943at2759"/>
<evidence type="ECO:0008006" key="9">
    <source>
        <dbReference type="Google" id="ProtNLM"/>
    </source>
</evidence>
<comment type="subcellular location">
    <subcellularLocation>
        <location evidence="1">Membrane</location>
        <topology evidence="1">Single-pass type II membrane protein</topology>
    </subcellularLocation>
</comment>
<dbReference type="FunFam" id="3.90.550.10:FF:000051">
    <property type="entry name" value="Alpha-1,2-mannosyltransferase (Ktr4)"/>
    <property type="match status" value="1"/>
</dbReference>
<dbReference type="GO" id="GO:0005794">
    <property type="term" value="C:Golgi apparatus"/>
    <property type="evidence" value="ECO:0007669"/>
    <property type="project" value="TreeGrafter"/>
</dbReference>
<keyword evidence="3" id="KW-0328">Glycosyltransferase</keyword>
<dbReference type="GO" id="GO:0016020">
    <property type="term" value="C:membrane"/>
    <property type="evidence" value="ECO:0007669"/>
    <property type="project" value="UniProtKB-SubCell"/>
</dbReference>
<dbReference type="GO" id="GO:0006487">
    <property type="term" value="P:protein N-linked glycosylation"/>
    <property type="evidence" value="ECO:0007669"/>
    <property type="project" value="TreeGrafter"/>
</dbReference>
<dbReference type="Proteomes" id="UP000307173">
    <property type="component" value="Unassembled WGS sequence"/>
</dbReference>
<feature type="active site" description="Nucleophile" evidence="6">
    <location>
        <position position="266"/>
    </location>
</feature>
<comment type="caution">
    <text evidence="7">The sequence shown here is derived from an EMBL/GenBank/DDBJ whole genome shotgun (WGS) entry which is preliminary data.</text>
</comment>
<dbReference type="PANTHER" id="PTHR31121">
    <property type="entry name" value="ALPHA-1,2 MANNOSYLTRANSFERASE KTR1"/>
    <property type="match status" value="1"/>
</dbReference>
<keyword evidence="4" id="KW-0808">Transferase</keyword>
<evidence type="ECO:0000256" key="2">
    <source>
        <dbReference type="ARBA" id="ARBA00007677"/>
    </source>
</evidence>
<evidence type="ECO:0000256" key="6">
    <source>
        <dbReference type="PIRSR" id="PIRSR018153-1"/>
    </source>
</evidence>
<dbReference type="InterPro" id="IPR002685">
    <property type="entry name" value="Glyco_trans_15"/>
</dbReference>
<keyword evidence="5" id="KW-0735">Signal-anchor</keyword>
<sequence>MASSIIHSRSKLTRLLVLIFFLFTVLYWTSSSSKTESNKLIKENVEKSILEKPKKKIKATFVTLARNEDLWELLGSIQSIEDRFNHKFGYDWVFLNDVPFTDEFIEETTKSISGKTKYGVIPYDHWSVPIWIDTKKAEDARNDMKERGIIYGDSLTYRHMCRYESGFFYRHPLMDGYDYYWRVEPSVEFYCDVDYDVFQFMAENNKEYGFAIAIREYLETIPTLWETTKEFIKQNPSFLADHNSIDVISDDKGETYNLCHFWSNFEIGKLDFLRSKAYTKYFNYLDKAGGFFYERWGDAPVHSIAASLFLDQDKLHFFDDIGYYHGPYTNCPIEKKVRLKGRCSCNPNDDVTFARGSCVNKYYKMKGLKKPKEYSNYY</sequence>